<organism evidence="1 2">
    <name type="scientific">Seleniivibrio woodruffii</name>
    <dbReference type="NCBI Taxonomy" id="1078050"/>
    <lineage>
        <taxon>Bacteria</taxon>
        <taxon>Pseudomonadati</taxon>
        <taxon>Deferribacterota</taxon>
        <taxon>Deferribacteres</taxon>
        <taxon>Deferribacterales</taxon>
        <taxon>Geovibrionaceae</taxon>
        <taxon>Seleniivibrio</taxon>
    </lineage>
</organism>
<proteinExistence type="predicted"/>
<dbReference type="EMBL" id="SMGG01000003">
    <property type="protein sequence ID" value="TCK61525.1"/>
    <property type="molecule type" value="Genomic_DNA"/>
</dbReference>
<evidence type="ECO:0000313" key="2">
    <source>
        <dbReference type="Proteomes" id="UP000294614"/>
    </source>
</evidence>
<dbReference type="Proteomes" id="UP000294614">
    <property type="component" value="Unassembled WGS sequence"/>
</dbReference>
<sequence>MICPLETYNLSFPDSEPPFDKGRQEGFTFVIKKIHPNPPLLKEGEI</sequence>
<comment type="caution">
    <text evidence="1">The sequence shown here is derived from an EMBL/GenBank/DDBJ whole genome shotgun (WGS) entry which is preliminary data.</text>
</comment>
<reference evidence="1 2" key="1">
    <citation type="submission" date="2019-03" db="EMBL/GenBank/DDBJ databases">
        <title>Genomic Encyclopedia of Type Strains, Phase IV (KMG-IV): sequencing the most valuable type-strain genomes for metagenomic binning, comparative biology and taxonomic classification.</title>
        <authorList>
            <person name="Goeker M."/>
        </authorList>
    </citation>
    <scope>NUCLEOTIDE SEQUENCE [LARGE SCALE GENOMIC DNA]</scope>
    <source>
        <strain evidence="1 2">DSM 24984</strain>
    </source>
</reference>
<accession>A0A4R1KAR3</accession>
<keyword evidence="2" id="KW-1185">Reference proteome</keyword>
<protein>
    <submittedName>
        <fullName evidence="1">Uncharacterized protein</fullName>
    </submittedName>
</protein>
<gene>
    <name evidence="1" type="ORF">C8D98_0024</name>
</gene>
<evidence type="ECO:0000313" key="1">
    <source>
        <dbReference type="EMBL" id="TCK61525.1"/>
    </source>
</evidence>
<name>A0A4R1KAR3_9BACT</name>
<dbReference type="AlphaFoldDB" id="A0A4R1KAR3"/>